<dbReference type="Pfam" id="PF03773">
    <property type="entry name" value="ArsP_1"/>
    <property type="match status" value="1"/>
</dbReference>
<comment type="caution">
    <text evidence="8">The sequence shown here is derived from an EMBL/GenBank/DDBJ whole genome shotgun (WGS) entry which is preliminary data.</text>
</comment>
<protein>
    <submittedName>
        <fullName evidence="8">Permease</fullName>
    </submittedName>
</protein>
<dbReference type="PANTHER" id="PTHR42775:SF1">
    <property type="entry name" value="PERMEASE RV2963-RELATED"/>
    <property type="match status" value="1"/>
</dbReference>
<keyword evidence="9" id="KW-1185">Reference proteome</keyword>
<feature type="transmembrane region" description="Helical" evidence="7">
    <location>
        <begin position="74"/>
        <end position="97"/>
    </location>
</feature>
<dbReference type="EMBL" id="JAJFAT010000003">
    <property type="protein sequence ID" value="MCC3144376.1"/>
    <property type="molecule type" value="Genomic_DNA"/>
</dbReference>
<feature type="transmembrane region" description="Helical" evidence="7">
    <location>
        <begin position="197"/>
        <end position="217"/>
    </location>
</feature>
<comment type="similarity">
    <text evidence="2">Belongs to the UPF0718 family.</text>
</comment>
<evidence type="ECO:0000256" key="5">
    <source>
        <dbReference type="ARBA" id="ARBA00022989"/>
    </source>
</evidence>
<dbReference type="RefSeq" id="WP_229344104.1">
    <property type="nucleotide sequence ID" value="NZ_JAJFAT010000003.1"/>
</dbReference>
<proteinExistence type="inferred from homology"/>
<dbReference type="InterPro" id="IPR005524">
    <property type="entry name" value="DUF318"/>
</dbReference>
<evidence type="ECO:0000256" key="1">
    <source>
        <dbReference type="ARBA" id="ARBA00004651"/>
    </source>
</evidence>
<dbReference type="Proteomes" id="UP001199296">
    <property type="component" value="Unassembled WGS sequence"/>
</dbReference>
<evidence type="ECO:0000313" key="9">
    <source>
        <dbReference type="Proteomes" id="UP001199296"/>
    </source>
</evidence>
<keyword evidence="6 7" id="KW-0472">Membrane</keyword>
<keyword evidence="4 7" id="KW-0812">Transmembrane</keyword>
<dbReference type="PANTHER" id="PTHR42775">
    <property type="entry name" value="PERMEASE RV2963-RELATED"/>
    <property type="match status" value="1"/>
</dbReference>
<dbReference type="GO" id="GO:0005886">
    <property type="term" value="C:plasma membrane"/>
    <property type="evidence" value="ECO:0007669"/>
    <property type="project" value="UniProtKB-SubCell"/>
</dbReference>
<feature type="transmembrane region" description="Helical" evidence="7">
    <location>
        <begin position="34"/>
        <end position="54"/>
    </location>
</feature>
<name>A0AAW4X011_9FIRM</name>
<feature type="transmembrane region" description="Helical" evidence="7">
    <location>
        <begin position="135"/>
        <end position="156"/>
    </location>
</feature>
<evidence type="ECO:0000256" key="7">
    <source>
        <dbReference type="SAM" id="Phobius"/>
    </source>
</evidence>
<reference evidence="8 9" key="1">
    <citation type="submission" date="2021-10" db="EMBL/GenBank/DDBJ databases">
        <authorList>
            <person name="Grouzdev D.S."/>
            <person name="Pantiukh K.S."/>
            <person name="Krutkina M.S."/>
        </authorList>
    </citation>
    <scope>NUCLEOTIDE SEQUENCE [LARGE SCALE GENOMIC DNA]</scope>
    <source>
        <strain evidence="8 9">Z-7514</strain>
    </source>
</reference>
<feature type="transmembrane region" description="Helical" evidence="7">
    <location>
        <begin position="103"/>
        <end position="128"/>
    </location>
</feature>
<evidence type="ECO:0000256" key="6">
    <source>
        <dbReference type="ARBA" id="ARBA00023136"/>
    </source>
</evidence>
<evidence type="ECO:0000256" key="3">
    <source>
        <dbReference type="ARBA" id="ARBA00022475"/>
    </source>
</evidence>
<keyword evidence="5 7" id="KW-1133">Transmembrane helix</keyword>
<feature type="transmembrane region" description="Helical" evidence="7">
    <location>
        <begin position="263"/>
        <end position="285"/>
    </location>
</feature>
<organism evidence="8 9">
    <name type="scientific">Halanaerobium polyolivorans</name>
    <dbReference type="NCBI Taxonomy" id="2886943"/>
    <lineage>
        <taxon>Bacteria</taxon>
        <taxon>Bacillati</taxon>
        <taxon>Bacillota</taxon>
        <taxon>Clostridia</taxon>
        <taxon>Halanaerobiales</taxon>
        <taxon>Halanaerobiaceae</taxon>
        <taxon>Halanaerobium</taxon>
    </lineage>
</organism>
<gene>
    <name evidence="8" type="ORF">LJ207_03460</name>
</gene>
<comment type="subcellular location">
    <subcellularLocation>
        <location evidence="1">Cell membrane</location>
        <topology evidence="1">Multi-pass membrane protein</topology>
    </subcellularLocation>
</comment>
<accession>A0AAW4X011</accession>
<feature type="transmembrane region" description="Helical" evidence="7">
    <location>
        <begin position="229"/>
        <end position="257"/>
    </location>
</feature>
<evidence type="ECO:0000256" key="4">
    <source>
        <dbReference type="ARBA" id="ARBA00022692"/>
    </source>
</evidence>
<evidence type="ECO:0000313" key="8">
    <source>
        <dbReference type="EMBL" id="MCC3144376.1"/>
    </source>
</evidence>
<feature type="transmembrane region" description="Helical" evidence="7">
    <location>
        <begin position="292"/>
        <end position="315"/>
    </location>
</feature>
<sequence>MINRFAELLVYNLMGLDSATRLGSSVHFFFYDTIKIIFLLSVMIFVISIIRSYFPPEKTKLLLSKRKKVTGNILASLLGVVTPFCSCSSVPIFIGFVESGIPLGITFSFLITSPIVNQVALVMLFSLFGWQIASIYLLSGILVGIIGGLVIGKLGLEDQVEEYVYQIQAGETKVEELSWEKRISYAKAQVTEIVSRVWKYVIIGIGIGAFIHGYAPADLLSQYAGADNPLAVIAAVGIGIPLYANVVGTIPIAQALIGKGVAIGTALSFMMATTALSIPAMIILRKVIKPKLLTVFVTVVGVSIIGVGYMFNFLVNII</sequence>
<keyword evidence="3" id="KW-1003">Cell membrane</keyword>
<dbReference type="InterPro" id="IPR053166">
    <property type="entry name" value="UPF0718_permease"/>
</dbReference>
<dbReference type="AlphaFoldDB" id="A0AAW4X011"/>
<evidence type="ECO:0000256" key="2">
    <source>
        <dbReference type="ARBA" id="ARBA00006386"/>
    </source>
</evidence>